<dbReference type="SUPFAM" id="SSF46785">
    <property type="entry name" value="Winged helix' DNA-binding domain"/>
    <property type="match status" value="1"/>
</dbReference>
<dbReference type="PROSITE" id="PS51118">
    <property type="entry name" value="HTH_HXLR"/>
    <property type="match status" value="1"/>
</dbReference>
<evidence type="ECO:0000313" key="6">
    <source>
        <dbReference type="Proteomes" id="UP000198967"/>
    </source>
</evidence>
<protein>
    <submittedName>
        <fullName evidence="5">Transcriptional regulator, HxlR family</fullName>
    </submittedName>
</protein>
<keyword evidence="6" id="KW-1185">Reference proteome</keyword>
<proteinExistence type="predicted"/>
<keyword evidence="3" id="KW-0804">Transcription</keyword>
<dbReference type="STRING" id="366584.SAMN05216377_13021"/>
<keyword evidence="2" id="KW-0238">DNA-binding</keyword>
<dbReference type="AlphaFoldDB" id="A0A1G8E2N1"/>
<evidence type="ECO:0000256" key="2">
    <source>
        <dbReference type="ARBA" id="ARBA00023125"/>
    </source>
</evidence>
<dbReference type="InterPro" id="IPR002577">
    <property type="entry name" value="HTH_HxlR"/>
</dbReference>
<evidence type="ECO:0000313" key="5">
    <source>
        <dbReference type="EMBL" id="SDH64101.1"/>
    </source>
</evidence>
<dbReference type="Gene3D" id="1.10.10.10">
    <property type="entry name" value="Winged helix-like DNA-binding domain superfamily/Winged helix DNA-binding domain"/>
    <property type="match status" value="1"/>
</dbReference>
<evidence type="ECO:0000259" key="4">
    <source>
        <dbReference type="PROSITE" id="PS51118"/>
    </source>
</evidence>
<keyword evidence="1" id="KW-0805">Transcription regulation</keyword>
<dbReference type="Pfam" id="PF01638">
    <property type="entry name" value="HxlR"/>
    <property type="match status" value="1"/>
</dbReference>
<evidence type="ECO:0000256" key="3">
    <source>
        <dbReference type="ARBA" id="ARBA00023163"/>
    </source>
</evidence>
<dbReference type="PANTHER" id="PTHR33204">
    <property type="entry name" value="TRANSCRIPTIONAL REGULATOR, MARR FAMILY"/>
    <property type="match status" value="1"/>
</dbReference>
<feature type="domain" description="HTH hxlR-type" evidence="4">
    <location>
        <begin position="12"/>
        <end position="110"/>
    </location>
</feature>
<name>A0A1G8E2N1_PSEOR</name>
<evidence type="ECO:0000256" key="1">
    <source>
        <dbReference type="ARBA" id="ARBA00023015"/>
    </source>
</evidence>
<dbReference type="PANTHER" id="PTHR33204:SF18">
    <property type="entry name" value="TRANSCRIPTIONAL REGULATORY PROTEIN"/>
    <property type="match status" value="1"/>
</dbReference>
<organism evidence="5 6">
    <name type="scientific">Pseudonocardia oroxyli</name>
    <dbReference type="NCBI Taxonomy" id="366584"/>
    <lineage>
        <taxon>Bacteria</taxon>
        <taxon>Bacillati</taxon>
        <taxon>Actinomycetota</taxon>
        <taxon>Actinomycetes</taxon>
        <taxon>Pseudonocardiales</taxon>
        <taxon>Pseudonocardiaceae</taxon>
        <taxon>Pseudonocardia</taxon>
    </lineage>
</organism>
<gene>
    <name evidence="5" type="ORF">SAMN05216377_13021</name>
</gene>
<dbReference type="Proteomes" id="UP000198967">
    <property type="component" value="Unassembled WGS sequence"/>
</dbReference>
<dbReference type="OrthoDB" id="5181972at2"/>
<sequence>MPLRSDWSGKPCSIARGVEVVGDPWVLVLLREAFAGAVRFEEFAGRTGITDKALSARLKRLVAAGLLERVAAGAGARPRAEYRLTEAGASTLPILHAYALWAEQHAPHPEGRRLGINCRGCGAAAQSADVCTACGRRLDADNVRWTRPSDGAHVDLEGARTD</sequence>
<dbReference type="GO" id="GO:0003677">
    <property type="term" value="F:DNA binding"/>
    <property type="evidence" value="ECO:0007669"/>
    <property type="project" value="UniProtKB-KW"/>
</dbReference>
<accession>A0A1G8E2N1</accession>
<dbReference type="InterPro" id="IPR036388">
    <property type="entry name" value="WH-like_DNA-bd_sf"/>
</dbReference>
<dbReference type="InterPro" id="IPR036390">
    <property type="entry name" value="WH_DNA-bd_sf"/>
</dbReference>
<dbReference type="RefSeq" id="WP_093089782.1">
    <property type="nucleotide sequence ID" value="NZ_FNBE01000030.1"/>
</dbReference>
<reference evidence="5 6" key="1">
    <citation type="submission" date="2016-10" db="EMBL/GenBank/DDBJ databases">
        <authorList>
            <person name="de Groot N.N."/>
        </authorList>
    </citation>
    <scope>NUCLEOTIDE SEQUENCE [LARGE SCALE GENOMIC DNA]</scope>
    <source>
        <strain evidence="5 6">CGMCC 4.3143</strain>
    </source>
</reference>
<dbReference type="EMBL" id="FNBE01000030">
    <property type="protein sequence ID" value="SDH64101.1"/>
    <property type="molecule type" value="Genomic_DNA"/>
</dbReference>